<accession>A0A1I7RUZ2</accession>
<evidence type="ECO:0000313" key="1">
    <source>
        <dbReference type="EMBL" id="CAD5219767.1"/>
    </source>
</evidence>
<reference evidence="4" key="1">
    <citation type="submission" date="2016-11" db="UniProtKB">
        <authorList>
            <consortium name="WormBaseParasite"/>
        </authorList>
    </citation>
    <scope>IDENTIFICATION</scope>
</reference>
<dbReference type="EMBL" id="CAJFCV020000003">
    <property type="protein sequence ID" value="CAG9105282.1"/>
    <property type="molecule type" value="Genomic_DNA"/>
</dbReference>
<evidence type="ECO:0000313" key="2">
    <source>
        <dbReference type="Proteomes" id="UP000095284"/>
    </source>
</evidence>
<dbReference type="WBParaSite" id="BXY_0455300.1">
    <property type="protein sequence ID" value="BXY_0455300.1"/>
    <property type="gene ID" value="BXY_0455300"/>
</dbReference>
<name>A0A1I7RUZ2_BURXY</name>
<dbReference type="Proteomes" id="UP000095284">
    <property type="component" value="Unplaced"/>
</dbReference>
<sequence>MSEYSYVESALSTDSEQDDDVVFLGEWRHMVCRNNNHNSRNQRSHNFRNQRCHNYCNQYNPKATVIYGSISCLKVFY</sequence>
<dbReference type="Proteomes" id="UP000582659">
    <property type="component" value="Unassembled WGS sequence"/>
</dbReference>
<reference evidence="1" key="2">
    <citation type="submission" date="2020-09" db="EMBL/GenBank/DDBJ databases">
        <authorList>
            <person name="Kikuchi T."/>
        </authorList>
    </citation>
    <scope>NUCLEOTIDE SEQUENCE</scope>
    <source>
        <strain evidence="1">Ka4C1</strain>
    </source>
</reference>
<gene>
    <name evidence="1" type="ORF">BXYJ_LOCUS5843</name>
</gene>
<proteinExistence type="predicted"/>
<protein>
    <submittedName>
        <fullName evidence="1">(pine wood nematode) hypothetical protein</fullName>
    </submittedName>
</protein>
<dbReference type="AlphaFoldDB" id="A0A1I7RUZ2"/>
<keyword evidence="3" id="KW-1185">Reference proteome</keyword>
<evidence type="ECO:0000313" key="3">
    <source>
        <dbReference type="Proteomes" id="UP000659654"/>
    </source>
</evidence>
<dbReference type="Proteomes" id="UP000659654">
    <property type="component" value="Unassembled WGS sequence"/>
</dbReference>
<evidence type="ECO:0000313" key="4">
    <source>
        <dbReference type="WBParaSite" id="BXY_0455300.1"/>
    </source>
</evidence>
<organism evidence="2 4">
    <name type="scientific">Bursaphelenchus xylophilus</name>
    <name type="common">Pinewood nematode worm</name>
    <name type="synonym">Aphelenchoides xylophilus</name>
    <dbReference type="NCBI Taxonomy" id="6326"/>
    <lineage>
        <taxon>Eukaryota</taxon>
        <taxon>Metazoa</taxon>
        <taxon>Ecdysozoa</taxon>
        <taxon>Nematoda</taxon>
        <taxon>Chromadorea</taxon>
        <taxon>Rhabditida</taxon>
        <taxon>Tylenchina</taxon>
        <taxon>Tylenchomorpha</taxon>
        <taxon>Aphelenchoidea</taxon>
        <taxon>Aphelenchoididae</taxon>
        <taxon>Bursaphelenchus</taxon>
    </lineage>
</organism>
<dbReference type="EMBL" id="CAJFDI010000003">
    <property type="protein sequence ID" value="CAD5219767.1"/>
    <property type="molecule type" value="Genomic_DNA"/>
</dbReference>